<reference evidence="4" key="1">
    <citation type="submission" date="2015-10" db="EMBL/GenBank/DDBJ databases">
        <authorList>
            <person name="Gilbert D.G."/>
        </authorList>
    </citation>
    <scope>NUCLEOTIDE SEQUENCE</scope>
</reference>
<evidence type="ECO:0000259" key="3">
    <source>
        <dbReference type="SMART" id="SM00247"/>
    </source>
</evidence>
<comment type="similarity">
    <text evidence="1">Belongs to the beta/gamma-crystallin family.</text>
</comment>
<accession>A0A160TJQ8</accession>
<organism evidence="4">
    <name type="scientific">hydrothermal vent metagenome</name>
    <dbReference type="NCBI Taxonomy" id="652676"/>
    <lineage>
        <taxon>unclassified sequences</taxon>
        <taxon>metagenomes</taxon>
        <taxon>ecological metagenomes</taxon>
    </lineage>
</organism>
<dbReference type="SUPFAM" id="SSF49695">
    <property type="entry name" value="gamma-Crystallin-like"/>
    <property type="match status" value="1"/>
</dbReference>
<evidence type="ECO:0000256" key="2">
    <source>
        <dbReference type="ARBA" id="ARBA00022737"/>
    </source>
</evidence>
<dbReference type="Gene3D" id="2.60.20.10">
    <property type="entry name" value="Crystallins"/>
    <property type="match status" value="1"/>
</dbReference>
<keyword evidence="2" id="KW-0677">Repeat</keyword>
<gene>
    <name evidence="4" type="ORF">MGWOODY_Smn821</name>
</gene>
<dbReference type="AlphaFoldDB" id="A0A160TJQ8"/>
<feature type="domain" description="Beta/gamma crystallin 'Greek key'" evidence="3">
    <location>
        <begin position="37"/>
        <end position="116"/>
    </location>
</feature>
<dbReference type="EMBL" id="CZQE01000245">
    <property type="protein sequence ID" value="CUS45350.1"/>
    <property type="molecule type" value="Genomic_DNA"/>
</dbReference>
<evidence type="ECO:0000256" key="1">
    <source>
        <dbReference type="ARBA" id="ARBA00009646"/>
    </source>
</evidence>
<dbReference type="SMART" id="SM00247">
    <property type="entry name" value="XTALbg"/>
    <property type="match status" value="1"/>
</dbReference>
<evidence type="ECO:0000313" key="4">
    <source>
        <dbReference type="EMBL" id="CUS45350.1"/>
    </source>
</evidence>
<dbReference type="Pfam" id="PF00030">
    <property type="entry name" value="Crystall"/>
    <property type="match status" value="1"/>
</dbReference>
<dbReference type="InterPro" id="IPR011024">
    <property type="entry name" value="G_crystallin-like"/>
</dbReference>
<proteinExistence type="inferred from homology"/>
<dbReference type="InterPro" id="IPR001064">
    <property type="entry name" value="Beta/gamma_crystallin"/>
</dbReference>
<name>A0A160TJQ8_9ZZZZ</name>
<sequence>MKTLKLVALAMMVVAAAPSVAQDRDRDDYRGRDYGPHITVFVDDDFRGRSMEITGPISRLGPTGMEDRISSISVESGRWQVCVDDYYRGRCEVIDRSIGRLTRLGLDDKISSIRPLPRRRWR</sequence>
<protein>
    <submittedName>
        <fullName evidence="4">Beta/gamma crystallin family protein</fullName>
    </submittedName>
</protein>